<keyword evidence="2 4" id="KW-0732">Signal</keyword>
<accession>A0ABT3H577</accession>
<dbReference type="PANTHER" id="PTHR33376">
    <property type="match status" value="1"/>
</dbReference>
<evidence type="ECO:0000256" key="1">
    <source>
        <dbReference type="ARBA" id="ARBA00004418"/>
    </source>
</evidence>
<evidence type="ECO:0000256" key="4">
    <source>
        <dbReference type="SAM" id="SignalP"/>
    </source>
</evidence>
<dbReference type="InterPro" id="IPR038404">
    <property type="entry name" value="TRAP_DctP_sf"/>
</dbReference>
<feature type="chain" id="PRO_5045839625" evidence="4">
    <location>
        <begin position="31"/>
        <end position="352"/>
    </location>
</feature>
<name>A0ABT3H577_9RHOB</name>
<keyword evidence="6" id="KW-1185">Reference proteome</keyword>
<keyword evidence="3" id="KW-0574">Periplasm</keyword>
<sequence length="352" mass="37826">MTMRLLTTPLALGSLILSSLPLTVAAPAMAAEVEGPAITWEVSLWGNRRGFTEGVEALAAYLAEKTDGNFQLSLQYGGVLSDPTENIDGIQIGAFEMATVCSFYHPGKLPVSTGLNLALLPLPTLESQYRTYAEYLRHPAVAAEWATWNAVPVMSVLMPNYEVMGRGEPPMDLAAWQGLRINASGGHAALMQALGAVSTTIPAPDLYSSMERGALDAIVYPYTYAFTAYSLQELSTWVTDSWNLGTVHCALAANADAYAALPQQYRDLIDEAIPAAYAHQIEAYSEVDATNEADFEARGLVRVPMPDDVRSALEAAVTPSWQAWVADMDSRGYPGQELLDLILTSAAAATAQ</sequence>
<proteinExistence type="predicted"/>
<dbReference type="SUPFAM" id="SSF53850">
    <property type="entry name" value="Periplasmic binding protein-like II"/>
    <property type="match status" value="1"/>
</dbReference>
<gene>
    <name evidence="5" type="ORF">OKW52_22530</name>
</gene>
<feature type="signal peptide" evidence="4">
    <location>
        <begin position="1"/>
        <end position="30"/>
    </location>
</feature>
<comment type="caution">
    <text evidence="5">The sequence shown here is derived from an EMBL/GenBank/DDBJ whole genome shotgun (WGS) entry which is preliminary data.</text>
</comment>
<comment type="subcellular location">
    <subcellularLocation>
        <location evidence="1">Periplasm</location>
    </subcellularLocation>
</comment>
<evidence type="ECO:0000313" key="6">
    <source>
        <dbReference type="Proteomes" id="UP001208938"/>
    </source>
</evidence>
<reference evidence="5 6" key="1">
    <citation type="submission" date="2022-10" db="EMBL/GenBank/DDBJ databases">
        <title>Pararhodobacter sp. nov., isolated from marine algae.</title>
        <authorList>
            <person name="Choi B.J."/>
            <person name="Kim J.M."/>
            <person name="Lee J.K."/>
            <person name="Choi D.G."/>
            <person name="Jeon C.O."/>
        </authorList>
    </citation>
    <scope>NUCLEOTIDE SEQUENCE [LARGE SCALE GENOMIC DNA]</scope>
    <source>
        <strain evidence="5 6">ZQ420</strain>
    </source>
</reference>
<evidence type="ECO:0000256" key="2">
    <source>
        <dbReference type="ARBA" id="ARBA00022729"/>
    </source>
</evidence>
<dbReference type="EMBL" id="JAPDFL010000002">
    <property type="protein sequence ID" value="MCW1934951.1"/>
    <property type="molecule type" value="Genomic_DNA"/>
</dbReference>
<evidence type="ECO:0000313" key="5">
    <source>
        <dbReference type="EMBL" id="MCW1934951.1"/>
    </source>
</evidence>
<dbReference type="PANTHER" id="PTHR33376:SF15">
    <property type="entry name" value="BLL6794 PROTEIN"/>
    <property type="match status" value="1"/>
</dbReference>
<protein>
    <submittedName>
        <fullName evidence="5">C4-dicarboxylate ABC transporter substrate-binding protein</fullName>
    </submittedName>
</protein>
<dbReference type="Pfam" id="PF03480">
    <property type="entry name" value="DctP"/>
    <property type="match status" value="1"/>
</dbReference>
<dbReference type="Proteomes" id="UP001208938">
    <property type="component" value="Unassembled WGS sequence"/>
</dbReference>
<evidence type="ECO:0000256" key="3">
    <source>
        <dbReference type="ARBA" id="ARBA00022764"/>
    </source>
</evidence>
<dbReference type="Gene3D" id="3.40.190.170">
    <property type="entry name" value="Bacterial extracellular solute-binding protein, family 7"/>
    <property type="match status" value="1"/>
</dbReference>
<dbReference type="InterPro" id="IPR018389">
    <property type="entry name" value="DctP_fam"/>
</dbReference>
<organism evidence="5 6">
    <name type="scientific">Pararhodobacter zhoushanensis</name>
    <dbReference type="NCBI Taxonomy" id="2479545"/>
    <lineage>
        <taxon>Bacteria</taxon>
        <taxon>Pseudomonadati</taxon>
        <taxon>Pseudomonadota</taxon>
        <taxon>Alphaproteobacteria</taxon>
        <taxon>Rhodobacterales</taxon>
        <taxon>Paracoccaceae</taxon>
        <taxon>Pararhodobacter</taxon>
    </lineage>
</organism>
<dbReference type="RefSeq" id="WP_264507836.1">
    <property type="nucleotide sequence ID" value="NZ_JAPDFL010000002.1"/>
</dbReference>